<dbReference type="PANTHER" id="PTHR43744">
    <property type="entry name" value="ABC TRANSPORTER PERMEASE PROTEIN MG189-RELATED-RELATED"/>
    <property type="match status" value="1"/>
</dbReference>
<evidence type="ECO:0000256" key="4">
    <source>
        <dbReference type="ARBA" id="ARBA00022692"/>
    </source>
</evidence>
<reference evidence="9" key="2">
    <citation type="journal article" date="2012" name="PLoS ONE">
        <title>A Deeply Branching Thermophilic Bacterium with an Ancient Acetyl-CoA Pathway Dominates a Subsurface Ecosystem.</title>
        <authorList>
            <person name="Takami H."/>
            <person name="Noguchi H."/>
            <person name="Takaki Y."/>
            <person name="Uchiyama I."/>
            <person name="Toyoda A."/>
            <person name="Nishi S."/>
            <person name="Chee G.-J."/>
            <person name="Arai W."/>
            <person name="Nunoura T."/>
            <person name="Itoh T."/>
            <person name="Hattori M."/>
            <person name="Takai K."/>
        </authorList>
    </citation>
    <scope>NUCLEOTIDE SEQUENCE</scope>
</reference>
<feature type="transmembrane region" description="Helical" evidence="7">
    <location>
        <begin position="135"/>
        <end position="156"/>
    </location>
</feature>
<dbReference type="InterPro" id="IPR035906">
    <property type="entry name" value="MetI-like_sf"/>
</dbReference>
<evidence type="ECO:0000259" key="8">
    <source>
        <dbReference type="PROSITE" id="PS50928"/>
    </source>
</evidence>
<comment type="subcellular location">
    <subcellularLocation>
        <location evidence="1 7">Cell membrane</location>
        <topology evidence="1 7">Multi-pass membrane protein</topology>
    </subcellularLocation>
</comment>
<keyword evidence="6 7" id="KW-0472">Membrane</keyword>
<dbReference type="GO" id="GO:0055085">
    <property type="term" value="P:transmembrane transport"/>
    <property type="evidence" value="ECO:0007669"/>
    <property type="project" value="InterPro"/>
</dbReference>
<proteinExistence type="inferred from homology"/>
<dbReference type="CDD" id="cd06261">
    <property type="entry name" value="TM_PBP2"/>
    <property type="match status" value="1"/>
</dbReference>
<dbReference type="InterPro" id="IPR000515">
    <property type="entry name" value="MetI-like"/>
</dbReference>
<gene>
    <name evidence="9" type="ORF">HGMM_F27B02C06</name>
</gene>
<feature type="transmembrane region" description="Helical" evidence="7">
    <location>
        <begin position="177"/>
        <end position="202"/>
    </location>
</feature>
<feature type="transmembrane region" description="Helical" evidence="7">
    <location>
        <begin position="105"/>
        <end position="123"/>
    </location>
</feature>
<evidence type="ECO:0000256" key="7">
    <source>
        <dbReference type="RuleBase" id="RU363032"/>
    </source>
</evidence>
<dbReference type="GO" id="GO:0005886">
    <property type="term" value="C:plasma membrane"/>
    <property type="evidence" value="ECO:0007669"/>
    <property type="project" value="UniProtKB-SubCell"/>
</dbReference>
<dbReference type="AlphaFoldDB" id="H5SGL8"/>
<dbReference type="PANTHER" id="PTHR43744:SF12">
    <property type="entry name" value="ABC TRANSPORTER PERMEASE PROTEIN MG189-RELATED"/>
    <property type="match status" value="1"/>
</dbReference>
<evidence type="ECO:0000256" key="3">
    <source>
        <dbReference type="ARBA" id="ARBA00022475"/>
    </source>
</evidence>
<dbReference type="EMBL" id="AP011715">
    <property type="protein sequence ID" value="BAL55304.1"/>
    <property type="molecule type" value="Genomic_DNA"/>
</dbReference>
<feature type="domain" description="ABC transmembrane type-1" evidence="8">
    <location>
        <begin position="67"/>
        <end position="256"/>
    </location>
</feature>
<keyword evidence="2 7" id="KW-0813">Transport</keyword>
<name>H5SGL8_9BACT</name>
<reference evidence="9" key="1">
    <citation type="journal article" date="2005" name="Environ. Microbiol.">
        <title>Genetic and functional properties of uncultivated thermophilic crenarchaeotes from a subsurface gold mine as revealed by analysis of genome fragments.</title>
        <authorList>
            <person name="Nunoura T."/>
            <person name="Hirayama H."/>
            <person name="Takami H."/>
            <person name="Oida H."/>
            <person name="Nishi S."/>
            <person name="Shimamura S."/>
            <person name="Suzuki Y."/>
            <person name="Inagaki F."/>
            <person name="Takai K."/>
            <person name="Nealson K.H."/>
            <person name="Horikoshi K."/>
        </authorList>
    </citation>
    <scope>NUCLEOTIDE SEQUENCE</scope>
</reference>
<evidence type="ECO:0000256" key="6">
    <source>
        <dbReference type="ARBA" id="ARBA00023136"/>
    </source>
</evidence>
<evidence type="ECO:0000313" key="9">
    <source>
        <dbReference type="EMBL" id="BAL55304.1"/>
    </source>
</evidence>
<keyword evidence="4 7" id="KW-0812">Transmembrane</keyword>
<dbReference type="Pfam" id="PF00528">
    <property type="entry name" value="BPD_transp_1"/>
    <property type="match status" value="1"/>
</dbReference>
<evidence type="ECO:0000256" key="5">
    <source>
        <dbReference type="ARBA" id="ARBA00022989"/>
    </source>
</evidence>
<protein>
    <submittedName>
        <fullName evidence="9">Multiple sugar transport system permease protein</fullName>
    </submittedName>
</protein>
<dbReference type="PROSITE" id="PS50928">
    <property type="entry name" value="ABC_TM1"/>
    <property type="match status" value="1"/>
</dbReference>
<keyword evidence="5 7" id="KW-1133">Transmembrane helix</keyword>
<feature type="transmembrane region" description="Helical" evidence="7">
    <location>
        <begin position="235"/>
        <end position="256"/>
    </location>
</feature>
<keyword evidence="9" id="KW-0762">Sugar transport</keyword>
<feature type="transmembrane region" description="Helical" evidence="7">
    <location>
        <begin position="66"/>
        <end position="93"/>
    </location>
</feature>
<organism evidence="9">
    <name type="scientific">uncultured Chlorobiota bacterium</name>
    <dbReference type="NCBI Taxonomy" id="156405"/>
    <lineage>
        <taxon>Bacteria</taxon>
        <taxon>Pseudomonadati</taxon>
        <taxon>Chlorobiota</taxon>
        <taxon>environmental samples</taxon>
    </lineage>
</organism>
<evidence type="ECO:0000256" key="2">
    <source>
        <dbReference type="ARBA" id="ARBA00022448"/>
    </source>
</evidence>
<comment type="similarity">
    <text evidence="7">Belongs to the binding-protein-dependent transport system permease family.</text>
</comment>
<dbReference type="Gene3D" id="1.10.3720.10">
    <property type="entry name" value="MetI-like"/>
    <property type="match status" value="1"/>
</dbReference>
<keyword evidence="3" id="KW-1003">Cell membrane</keyword>
<evidence type="ECO:0000256" key="1">
    <source>
        <dbReference type="ARBA" id="ARBA00004651"/>
    </source>
</evidence>
<sequence>MQLRRLALHTLLALVAASMVFPLAWMLLLSLRQYPEQYESFWALLTAPTTLANYHDLLHTTSFGQYVLNSVLVAGTVTAGNVLFGFTAGYALARYAFPGRALLEASVLAVLLIPAHILMLPLYRMMTALGWIDTYWALIVPWLVGGVSVFMVRQYLLSVPRDLEDAARLDGAGPWRILFGIVFPLARPVLLMVALTSFLVHWNAFLFPFLLTQSDARRTLPVGLAFYISKQTIDWGHLMAGATVAALPAIVLFVLFRRTFLRGVLSGALRE</sequence>
<accession>H5SGL8</accession>
<dbReference type="SUPFAM" id="SSF161098">
    <property type="entry name" value="MetI-like"/>
    <property type="match status" value="1"/>
</dbReference>